<name>A0A2C5WWL7_9PEZI</name>
<comment type="caution">
    <text evidence="3">The sequence shown here is derived from an EMBL/GenBank/DDBJ whole genome shotgun (WGS) entry which is preliminary data.</text>
</comment>
<accession>A0A2C5WWL7</accession>
<evidence type="ECO:0000313" key="3">
    <source>
        <dbReference type="EMBL" id="PHH50286.1"/>
    </source>
</evidence>
<dbReference type="Proteomes" id="UP000222788">
    <property type="component" value="Unassembled WGS sequence"/>
</dbReference>
<protein>
    <submittedName>
        <fullName evidence="3">Uncharacterized protein</fullName>
    </submittedName>
</protein>
<proteinExistence type="predicted"/>
<feature type="chain" id="PRO_5012474137" evidence="2">
    <location>
        <begin position="17"/>
        <end position="941"/>
    </location>
</feature>
<evidence type="ECO:0000313" key="4">
    <source>
        <dbReference type="Proteomes" id="UP000222788"/>
    </source>
</evidence>
<evidence type="ECO:0000256" key="1">
    <source>
        <dbReference type="SAM" id="MobiDB-lite"/>
    </source>
</evidence>
<dbReference type="EMBL" id="APWK03000137">
    <property type="protein sequence ID" value="PHH50286.1"/>
    <property type="molecule type" value="Genomic_DNA"/>
</dbReference>
<reference evidence="3 4" key="1">
    <citation type="journal article" date="2013" name="Fungal Biol.">
        <title>Analysis of microsatellite markers in the genome of the plant pathogen Ceratocystis fimbriata.</title>
        <authorList>
            <person name="Simpson M.C."/>
            <person name="Wilken P.M."/>
            <person name="Coetzee M.P."/>
            <person name="Wingfield M.J."/>
            <person name="Wingfield B.D."/>
        </authorList>
    </citation>
    <scope>NUCLEOTIDE SEQUENCE [LARGE SCALE GENOMIC DNA]</scope>
    <source>
        <strain evidence="3 4">CBS 114723</strain>
    </source>
</reference>
<sequence length="941" mass="105118">MKSSLFFASCLAVAMAGSIETVPDISPDTTPLASDGLQEPTLPSNLAEIPIYKVPYAEHLLDNVKTPEDFKALPPVTFYLHGSKVSANPWFYYSSRFKDVPAFAQYVIDEASEALSSVKSLSAGMPALMPYMPVYQVPYREELLQNVKTPKDLEALPKVTIYIHGVKAEADPWLYYSHRFKDLPAFADYHHVEKEDSASNKAPSAAETAPTFGEDGLPTNLDSIPLYKVDYPEDLVRKVKTPEDFNRLPQVVFYNNGSKIEVSPWNVYGNRFAGLPEFAHYSPMGSINDPLPSYVNQIPWYNGSYPTHLIDQAKTKKEILNLPDAVVYRYGVPIDIPAWKMFMLGDFDKTATQHQAIPVVKRGNDIAVPPPPQEVSASQLPEQPEAKLPDNLESLPFHQVPYNEKVFDSIDSFDDYLKLPGVTVYVYGKMSTIPAWVYYFNIVMGLETAMPDNEKEASQDNHDMESKRAVIEEYVEDTHEGPSGTIDHGPDAAQITLPPDLNEKSFWQAPYPMGLLDNVRNVEDLMNLPPAIVYFYGTSTNMPAYMVFRERFKTLTESQSSIPTNTPTMTGNEDLPAMITAAPYFKLPDNLKEIEYYYVPYDMKPVEMAQHPEDFRYLPDVVYYHYGRKVVIPAWMYFTNKIGVMASTRPGFDIFDFFNSPATSTSLLPLSLSPGGPVVAHRSSNVQPTASRTIDPVITEAPEFKLPDNLAELPFFEVPYDQSLIDKIEKPEDFIGLPAYTGYYYGQKTVVPAWVNFYEKLMEVSKGRTSFVAHEFFATASPASSSSGPSIVPRSGVNDQPAITGAPQATAAPQTSYDVAAVDSNIDLPDNLHEIPRFEVPYDMSLLDSVETAEDLANLPDAIVFEYGNMRRVPAILRFASKLLELVEGSTTSIDPFDIFKPGPDFPTDEPQTSTTFSTIIRTTLTIMRVFKTNGSRICGI</sequence>
<feature type="region of interest" description="Disordered" evidence="1">
    <location>
        <begin position="197"/>
        <end position="217"/>
    </location>
</feature>
<feature type="signal peptide" evidence="2">
    <location>
        <begin position="1"/>
        <end position="16"/>
    </location>
</feature>
<gene>
    <name evidence="3" type="ORF">CFIMG_005129RAa</name>
</gene>
<keyword evidence="4" id="KW-1185">Reference proteome</keyword>
<reference evidence="3 4" key="2">
    <citation type="journal article" date="2013" name="IMA Fungus">
        <title>IMA Genome-F 1: Ceratocystis fimbriata: Draft nuclear genome sequence for the plant pathogen, Ceratocystis fimbriata.</title>
        <authorList>
            <person name="Wilken P.M."/>
            <person name="Steenkamp E.T."/>
            <person name="Wingfield M.J."/>
            <person name="de Beer Z.W."/>
            <person name="Wingfield B.D."/>
        </authorList>
    </citation>
    <scope>NUCLEOTIDE SEQUENCE [LARGE SCALE GENOMIC DNA]</scope>
    <source>
        <strain evidence="3 4">CBS 114723</strain>
    </source>
</reference>
<keyword evidence="2" id="KW-0732">Signal</keyword>
<organism evidence="3 4">
    <name type="scientific">Ceratocystis fimbriata CBS 114723</name>
    <dbReference type="NCBI Taxonomy" id="1035309"/>
    <lineage>
        <taxon>Eukaryota</taxon>
        <taxon>Fungi</taxon>
        <taxon>Dikarya</taxon>
        <taxon>Ascomycota</taxon>
        <taxon>Pezizomycotina</taxon>
        <taxon>Sordariomycetes</taxon>
        <taxon>Hypocreomycetidae</taxon>
        <taxon>Microascales</taxon>
        <taxon>Ceratocystidaceae</taxon>
        <taxon>Ceratocystis</taxon>
    </lineage>
</organism>
<feature type="region of interest" description="Disordered" evidence="1">
    <location>
        <begin position="781"/>
        <end position="811"/>
    </location>
</feature>
<dbReference type="AlphaFoldDB" id="A0A2C5WWL7"/>
<evidence type="ECO:0000256" key="2">
    <source>
        <dbReference type="SAM" id="SignalP"/>
    </source>
</evidence>